<protein>
    <submittedName>
        <fullName evidence="1">Uncharacterized protein</fullName>
    </submittedName>
</protein>
<reference evidence="1" key="3">
    <citation type="submission" date="2025-09" db="UniProtKB">
        <authorList>
            <consortium name="Ensembl"/>
        </authorList>
    </citation>
    <scope>IDENTIFICATION</scope>
</reference>
<dbReference type="OMA" id="RVPLWET"/>
<accession>A0A452GA55</accession>
<dbReference type="GeneTree" id="ENSGT00860000135828"/>
<dbReference type="Proteomes" id="UP000291000">
    <property type="component" value="Chromosome 1"/>
</dbReference>
<name>A0A452GA55_CAPHI</name>
<reference evidence="1" key="2">
    <citation type="submission" date="2025-08" db="UniProtKB">
        <authorList>
            <consortium name="Ensembl"/>
        </authorList>
    </citation>
    <scope>IDENTIFICATION</scope>
</reference>
<reference evidence="1 2" key="1">
    <citation type="submission" date="2016-04" db="EMBL/GenBank/DDBJ databases">
        <title>Polished mammalian reference genomes with single-molecule sequencing and chromosome conformation capture applied to the Capra hircus genome.</title>
        <authorList>
            <person name="Bickhart D.M."/>
            <person name="Koren S."/>
            <person name="Rosen B."/>
            <person name="Hastie A."/>
            <person name="Liachko I."/>
            <person name="Sullivan S.T."/>
            <person name="Burton J."/>
            <person name="Sayre B.L."/>
            <person name="Huson H.J."/>
            <person name="Lee J."/>
            <person name="Lam E."/>
            <person name="Kelley C.M."/>
            <person name="Hutchison J.L."/>
            <person name="Zhou Y."/>
            <person name="Sun J."/>
            <person name="Crisa A."/>
            <person name="Schwartz J.C."/>
            <person name="Hammond J.A."/>
            <person name="Schroeder S.G."/>
            <person name="Liu G.E."/>
            <person name="Dunham M."/>
            <person name="Shendure J."/>
            <person name="Sonstegard T.S."/>
            <person name="Phillippy A.M."/>
            <person name="Van Tassell C.P."/>
            <person name="Smith T.P."/>
        </authorList>
    </citation>
    <scope>NUCLEOTIDE SEQUENCE [LARGE SCALE GENOMIC DNA]</scope>
</reference>
<proteinExistence type="predicted"/>
<organism evidence="1 2">
    <name type="scientific">Capra hircus</name>
    <name type="common">Goat</name>
    <dbReference type="NCBI Taxonomy" id="9925"/>
    <lineage>
        <taxon>Eukaryota</taxon>
        <taxon>Metazoa</taxon>
        <taxon>Chordata</taxon>
        <taxon>Craniata</taxon>
        <taxon>Vertebrata</taxon>
        <taxon>Euteleostomi</taxon>
        <taxon>Mammalia</taxon>
        <taxon>Eutheria</taxon>
        <taxon>Laurasiatheria</taxon>
        <taxon>Artiodactyla</taxon>
        <taxon>Ruminantia</taxon>
        <taxon>Pecora</taxon>
        <taxon>Bovidae</taxon>
        <taxon>Caprinae</taxon>
        <taxon>Capra</taxon>
    </lineage>
</organism>
<evidence type="ECO:0000313" key="1">
    <source>
        <dbReference type="Ensembl" id="ENSCHIP00000033519.1"/>
    </source>
</evidence>
<dbReference type="Ensembl" id="ENSCHIT00000041398.1">
    <property type="protein sequence ID" value="ENSCHIP00000033519.1"/>
    <property type="gene ID" value="ENSCHIG00000027056.1"/>
</dbReference>
<evidence type="ECO:0000313" key="2">
    <source>
        <dbReference type="Proteomes" id="UP000291000"/>
    </source>
</evidence>
<keyword evidence="2" id="KW-1185">Reference proteome</keyword>
<sequence length="78" mass="8321">MAFRGFSLGLGLLVQKMSSISFYSPFVTSLLSRRFGRLPLLISLKRAAVAGPVIISALFSGLQRRPGPQAPLWGTAGS</sequence>
<dbReference type="EMBL" id="LWLT01000001">
    <property type="status" value="NOT_ANNOTATED_CDS"/>
    <property type="molecule type" value="Genomic_DNA"/>
</dbReference>
<dbReference type="AlphaFoldDB" id="A0A452GA55"/>